<dbReference type="RefSeq" id="WP_210511320.1">
    <property type="nucleotide sequence ID" value="NZ_JAFIDN010000004.1"/>
</dbReference>
<dbReference type="SUPFAM" id="SSF50939">
    <property type="entry name" value="Sialidases"/>
    <property type="match status" value="2"/>
</dbReference>
<name>A0A8J7RKD3_9BACT</name>
<reference evidence="3" key="1">
    <citation type="submission" date="2021-02" db="EMBL/GenBank/DDBJ databases">
        <title>Natronogracilivirga saccharolytica gen. nov. sp. nov. a new anaerobic, haloalkiliphilic carbohydrate-fermenting bacterium from soda lake and proposing of Cyclonatronumiaceae fam. nov. in the phylum Balneolaeota.</title>
        <authorList>
            <person name="Zhilina T.N."/>
            <person name="Sorokin D.Y."/>
            <person name="Zavarzina D.G."/>
            <person name="Toshchakov S.V."/>
            <person name="Kublanov I.V."/>
        </authorList>
    </citation>
    <scope>NUCLEOTIDE SEQUENCE</scope>
    <source>
        <strain evidence="3">Z-1702</strain>
    </source>
</reference>
<feature type="chain" id="PRO_5035314108" description="FlgD/Vpr Ig-like domain-containing protein" evidence="1">
    <location>
        <begin position="28"/>
        <end position="523"/>
    </location>
</feature>
<feature type="signal peptide" evidence="1">
    <location>
        <begin position="1"/>
        <end position="27"/>
    </location>
</feature>
<dbReference type="InterPro" id="IPR015943">
    <property type="entry name" value="WD40/YVTN_repeat-like_dom_sf"/>
</dbReference>
<dbReference type="Gene3D" id="2.130.10.10">
    <property type="entry name" value="YVTN repeat-like/Quinoprotein amine dehydrogenase"/>
    <property type="match status" value="2"/>
</dbReference>
<dbReference type="InterPro" id="IPR036278">
    <property type="entry name" value="Sialidase_sf"/>
</dbReference>
<evidence type="ECO:0000313" key="3">
    <source>
        <dbReference type="EMBL" id="MBP3192420.1"/>
    </source>
</evidence>
<feature type="domain" description="FlgD/Vpr Ig-like" evidence="2">
    <location>
        <begin position="448"/>
        <end position="507"/>
    </location>
</feature>
<dbReference type="EMBL" id="JAFIDN010000004">
    <property type="protein sequence ID" value="MBP3192420.1"/>
    <property type="molecule type" value="Genomic_DNA"/>
</dbReference>
<dbReference type="Pfam" id="PF13860">
    <property type="entry name" value="FlgD_ig"/>
    <property type="match status" value="1"/>
</dbReference>
<keyword evidence="1" id="KW-0732">Signal</keyword>
<sequence>MRLLPASIFLIFFLAVCLFAAPRPSFAQIEPGQISSPYNSISQNSISNMGAYGDTVWTGPRMYYNVANDMDWLKPEGVDSVTDGRGRLFSIALAQDSVIAGIGYTDTQGGESVQAQMGFYITSDGGLSWELVDTSRTLDHPDDNTIRYGGQDLEIVPVIVPQQSPPYVVDFRGDVAFFAGWASGIRRSTDFGQTWERIVLPPFELDRLDPEETYDFVIDPRGDGQSNNYLNFLGFSVLIAEDGHVYAGTAGGINISDNALDAPADSIRWRHIRASRDPDGLLGNWVTAIRENSYDNAVWMTNWSAITGEDTEGIVATRDAGETFEQHLAGERIYDIGFRDEAIFAAGSNGLFISRDNGRNWQQTSRIRSPNTSMKPGTTYYAVANASDRIWIGSSDGLASTTDDGETWEITRVNFPLDGENQHQDDAPDVDTYAYPNPFSPRNHDLVRIKFETDSDAPVTIRLYDFSMNLIRVLDENKQLGPGTYEAVWDGTDEQGRKVANGTIFYEIETGNGSKTGKILVLE</sequence>
<gene>
    <name evidence="3" type="ORF">NATSA_07080</name>
</gene>
<dbReference type="Proteomes" id="UP000673975">
    <property type="component" value="Unassembled WGS sequence"/>
</dbReference>
<evidence type="ECO:0000259" key="2">
    <source>
        <dbReference type="Pfam" id="PF13860"/>
    </source>
</evidence>
<dbReference type="AlphaFoldDB" id="A0A8J7RKD3"/>
<dbReference type="Gene3D" id="2.60.40.4070">
    <property type="match status" value="1"/>
</dbReference>
<comment type="caution">
    <text evidence="3">The sequence shown here is derived from an EMBL/GenBank/DDBJ whole genome shotgun (WGS) entry which is preliminary data.</text>
</comment>
<protein>
    <recommendedName>
        <fullName evidence="2">FlgD/Vpr Ig-like domain-containing protein</fullName>
    </recommendedName>
</protein>
<keyword evidence="4" id="KW-1185">Reference proteome</keyword>
<organism evidence="3 4">
    <name type="scientific">Natronogracilivirga saccharolytica</name>
    <dbReference type="NCBI Taxonomy" id="2812953"/>
    <lineage>
        <taxon>Bacteria</taxon>
        <taxon>Pseudomonadati</taxon>
        <taxon>Balneolota</taxon>
        <taxon>Balneolia</taxon>
        <taxon>Balneolales</taxon>
        <taxon>Cyclonatronaceae</taxon>
        <taxon>Natronogracilivirga</taxon>
    </lineage>
</organism>
<proteinExistence type="predicted"/>
<evidence type="ECO:0000256" key="1">
    <source>
        <dbReference type="SAM" id="SignalP"/>
    </source>
</evidence>
<accession>A0A8J7RKD3</accession>
<dbReference type="InterPro" id="IPR025965">
    <property type="entry name" value="FlgD/Vpr_Ig-like"/>
</dbReference>
<evidence type="ECO:0000313" key="4">
    <source>
        <dbReference type="Proteomes" id="UP000673975"/>
    </source>
</evidence>